<dbReference type="SMART" id="SM00195">
    <property type="entry name" value="DSPc"/>
    <property type="match status" value="1"/>
</dbReference>
<dbReference type="PROSITE" id="PS50056">
    <property type="entry name" value="TYR_PHOSPHATASE_2"/>
    <property type="match status" value="1"/>
</dbReference>
<dbReference type="GO" id="GO:0005737">
    <property type="term" value="C:cytoplasm"/>
    <property type="evidence" value="ECO:0007669"/>
    <property type="project" value="TreeGrafter"/>
</dbReference>
<evidence type="ECO:0000256" key="1">
    <source>
        <dbReference type="ARBA" id="ARBA00008601"/>
    </source>
</evidence>
<dbReference type="EMBL" id="JAPWDV010000002">
    <property type="protein sequence ID" value="KAJ6220132.1"/>
    <property type="molecule type" value="Genomic_DNA"/>
</dbReference>
<reference evidence="7" key="1">
    <citation type="submission" date="2022-12" db="EMBL/GenBank/DDBJ databases">
        <title>Genome assemblies of Blomia tropicalis.</title>
        <authorList>
            <person name="Cui Y."/>
        </authorList>
    </citation>
    <scope>NUCLEOTIDE SEQUENCE</scope>
    <source>
        <tissue evidence="7">Adult mites</tissue>
    </source>
</reference>
<evidence type="ECO:0000313" key="8">
    <source>
        <dbReference type="Proteomes" id="UP001142055"/>
    </source>
</evidence>
<dbReference type="PANTHER" id="PTHR45961">
    <property type="entry name" value="IP21249P"/>
    <property type="match status" value="1"/>
</dbReference>
<dbReference type="Gene3D" id="3.90.190.10">
    <property type="entry name" value="Protein tyrosine phosphatase superfamily"/>
    <property type="match status" value="1"/>
</dbReference>
<dbReference type="InterPro" id="IPR052103">
    <property type="entry name" value="Dual_spec_Phospatases"/>
</dbReference>
<dbReference type="AlphaFoldDB" id="A0A9Q0M6Y5"/>
<keyword evidence="8" id="KW-1185">Reference proteome</keyword>
<protein>
    <submittedName>
        <fullName evidence="7">Uncharacterized protein</fullName>
    </submittedName>
</protein>
<accession>A0A9Q0M6Y5</accession>
<comment type="caution">
    <text evidence="7">The sequence shown here is derived from an EMBL/GenBank/DDBJ whole genome shotgun (WGS) entry which is preliminary data.</text>
</comment>
<dbReference type="InterPro" id="IPR000387">
    <property type="entry name" value="Tyr_Pase_dom"/>
</dbReference>
<name>A0A9Q0M6Y5_BLOTA</name>
<feature type="domain" description="Tyrosine-protein phosphatase" evidence="5">
    <location>
        <begin position="519"/>
        <end position="661"/>
    </location>
</feature>
<evidence type="ECO:0000256" key="3">
    <source>
        <dbReference type="ARBA" id="ARBA00022912"/>
    </source>
</evidence>
<dbReference type="Pfam" id="PF00782">
    <property type="entry name" value="DSPc"/>
    <property type="match status" value="1"/>
</dbReference>
<feature type="signal peptide" evidence="4">
    <location>
        <begin position="1"/>
        <end position="20"/>
    </location>
</feature>
<sequence>MFKLNYLVLLSFVFVQYVRCQLLYHSIPITTTEEPETKTFLESSTIISSHNNLTEDTLNQPSKYGNILKYVEALRESMQTNSSEQQQIIIQQQQQQQQATQIDEREREEVFPQNVIEQLQIPQDYSEPINRNVEYSESRSHSNQPIKAAVMTRYSIESKPFNPYQQEQSDRLEQMKEEELEKRIIQNEINQQIEPHIVEVSSTNFRPLQIHFKSATRRIKLVQNTEKGVQSEPEITRTEEEPQRLVHHVRKPIIQEIREIIMPYRKVYQQIAPVIEEIHTIVASRRANQNNSNNGKYNAKLPAVISPFRNNQYRSMGDNRKRYENLLATTTTTQSPIEPPSTVESLADVESLVLESKPNGIINSQSDKNKPPSPVTCTICPPIRFKSDMSDGSETSKPNRCKLNPTKDLKTIRKIIPKVAKISSPIRSNKIDKTFPTEYKTADGNRRINRRKELFMTQLGVGNVGILERAQMIQRTLGGFPVNNGQVSKMLTMAEQEAKANNENTPLKIRLLLFDPYNQMSVITEHLGLTGIGGLVSERMRVFNHPIRCLVNVTYEAPLFMIDQIETIRIPVSDDSQEEISIYFDEVGAKLEENRLSNHVSIVHCMAGVSRSASFVIAFLMRYNGKNLEEAFRYVRRHRQVITPNVGFLEQLSHYERRLYPESRCSRWCDHIENGITIHLPEFIVNDYLDDYAVNVLNSSIEQGKITKQNF</sequence>
<feature type="chain" id="PRO_5040112910" evidence="4">
    <location>
        <begin position="21"/>
        <end position="711"/>
    </location>
</feature>
<dbReference type="GO" id="GO:0004721">
    <property type="term" value="F:phosphoprotein phosphatase activity"/>
    <property type="evidence" value="ECO:0007669"/>
    <property type="project" value="UniProtKB-KW"/>
</dbReference>
<gene>
    <name evidence="7" type="ORF">RDWZM_005944</name>
</gene>
<dbReference type="InterPro" id="IPR016130">
    <property type="entry name" value="Tyr_Pase_AS"/>
</dbReference>
<keyword evidence="3" id="KW-0904">Protein phosphatase</keyword>
<keyword evidence="4" id="KW-0732">Signal</keyword>
<proteinExistence type="inferred from homology"/>
<feature type="domain" description="Tyrosine specific protein phosphatases" evidence="6">
    <location>
        <begin position="581"/>
        <end position="639"/>
    </location>
</feature>
<dbReference type="PANTHER" id="PTHR45961:SF6">
    <property type="entry name" value="IP21249P"/>
    <property type="match status" value="1"/>
</dbReference>
<dbReference type="Proteomes" id="UP001142055">
    <property type="component" value="Chromosome 2"/>
</dbReference>
<evidence type="ECO:0000256" key="2">
    <source>
        <dbReference type="ARBA" id="ARBA00022801"/>
    </source>
</evidence>
<evidence type="ECO:0000313" key="7">
    <source>
        <dbReference type="EMBL" id="KAJ6220132.1"/>
    </source>
</evidence>
<organism evidence="7 8">
    <name type="scientific">Blomia tropicalis</name>
    <name type="common">Mite</name>
    <dbReference type="NCBI Taxonomy" id="40697"/>
    <lineage>
        <taxon>Eukaryota</taxon>
        <taxon>Metazoa</taxon>
        <taxon>Ecdysozoa</taxon>
        <taxon>Arthropoda</taxon>
        <taxon>Chelicerata</taxon>
        <taxon>Arachnida</taxon>
        <taxon>Acari</taxon>
        <taxon>Acariformes</taxon>
        <taxon>Sarcoptiformes</taxon>
        <taxon>Astigmata</taxon>
        <taxon>Glycyphagoidea</taxon>
        <taxon>Echimyopodidae</taxon>
        <taxon>Blomia</taxon>
    </lineage>
</organism>
<keyword evidence="2" id="KW-0378">Hydrolase</keyword>
<evidence type="ECO:0000259" key="5">
    <source>
        <dbReference type="PROSITE" id="PS50054"/>
    </source>
</evidence>
<dbReference type="InterPro" id="IPR029021">
    <property type="entry name" value="Prot-tyrosine_phosphatase-like"/>
</dbReference>
<evidence type="ECO:0000259" key="6">
    <source>
        <dbReference type="PROSITE" id="PS50056"/>
    </source>
</evidence>
<dbReference type="InterPro" id="IPR020422">
    <property type="entry name" value="TYR_PHOSPHATASE_DUAL_dom"/>
</dbReference>
<dbReference type="PROSITE" id="PS50054">
    <property type="entry name" value="TYR_PHOSPHATASE_DUAL"/>
    <property type="match status" value="1"/>
</dbReference>
<dbReference type="InterPro" id="IPR000340">
    <property type="entry name" value="Dual-sp_phosphatase_cat-dom"/>
</dbReference>
<evidence type="ECO:0000256" key="4">
    <source>
        <dbReference type="SAM" id="SignalP"/>
    </source>
</evidence>
<dbReference type="PROSITE" id="PS00383">
    <property type="entry name" value="TYR_PHOSPHATASE_1"/>
    <property type="match status" value="1"/>
</dbReference>
<dbReference type="SUPFAM" id="SSF52799">
    <property type="entry name" value="(Phosphotyrosine protein) phosphatases II"/>
    <property type="match status" value="1"/>
</dbReference>
<comment type="similarity">
    <text evidence="1">Belongs to the protein-tyrosine phosphatase family. Non-receptor class dual specificity subfamily.</text>
</comment>